<protein>
    <submittedName>
        <fullName evidence="1">Uncharacterized protein</fullName>
    </submittedName>
</protein>
<dbReference type="RefSeq" id="WP_134850588.1">
    <property type="nucleotide sequence ID" value="NZ_CP194061.1"/>
</dbReference>
<reference evidence="1 2" key="1">
    <citation type="submission" date="2023-07" db="EMBL/GenBank/DDBJ databases">
        <title>Sequencing the genomes of 1000 actinobacteria strains.</title>
        <authorList>
            <person name="Klenk H.-P."/>
        </authorList>
    </citation>
    <scope>NUCLEOTIDE SEQUENCE [LARGE SCALE GENOMIC DNA]</scope>
    <source>
        <strain evidence="1 2">DSM 14785</strain>
    </source>
</reference>
<evidence type="ECO:0000313" key="2">
    <source>
        <dbReference type="Proteomes" id="UP001240250"/>
    </source>
</evidence>
<comment type="caution">
    <text evidence="1">The sequence shown here is derived from an EMBL/GenBank/DDBJ whole genome shotgun (WGS) entry which is preliminary data.</text>
</comment>
<proteinExistence type="predicted"/>
<name>A0ABU0GNH3_9CELL</name>
<evidence type="ECO:0000313" key="1">
    <source>
        <dbReference type="EMBL" id="MDQ0426276.1"/>
    </source>
</evidence>
<gene>
    <name evidence="1" type="ORF">JO380_002657</name>
</gene>
<accession>A0ABU0GNH3</accession>
<organism evidence="1 2">
    <name type="scientific">Cellulomonas iranensis</name>
    <dbReference type="NCBI Taxonomy" id="76862"/>
    <lineage>
        <taxon>Bacteria</taxon>
        <taxon>Bacillati</taxon>
        <taxon>Actinomycetota</taxon>
        <taxon>Actinomycetes</taxon>
        <taxon>Micrococcales</taxon>
        <taxon>Cellulomonadaceae</taxon>
        <taxon>Cellulomonas</taxon>
    </lineage>
</organism>
<keyword evidence="2" id="KW-1185">Reference proteome</keyword>
<dbReference type="EMBL" id="JAUSVM010000001">
    <property type="protein sequence ID" value="MDQ0426276.1"/>
    <property type="molecule type" value="Genomic_DNA"/>
</dbReference>
<dbReference type="Proteomes" id="UP001240250">
    <property type="component" value="Unassembled WGS sequence"/>
</dbReference>
<sequence>MPAADARRVRDLLLPAAVLLLVALVVRELPWGPVARWRMRRRMIALLDPDLPPDERARAVSRAREMVPLIGLPAAAALAPPPLPAGADPTALRFEVVHPASSAGAPGFRVRVPWHSVPARAADAHGRCQPATVLLGAHRALLVVVLGRVGAVEQGGVLAGARDRPAQARALGERRAAVGDVVHAMTAAGPAWRHTFAVGTRHVTDTHVDRDGWAFAVGVLRTADDTSVDGLADTVLASWRWLTPEGAPPAPRGPAAAAPGRLAIRTPDLALAASCRAPAAPAELVAADVPCPDDAWTAAYLRLSPTSSLVVTVSDADPGRDARTTLERPERTAWGPRVTPAGPVRERATPAGVVATRTLQVAGLARTEARLDRRGRTWRWLLTYAPDETAALGVLEDALQTWRWED</sequence>